<reference evidence="2" key="1">
    <citation type="journal article" date="2016" name="Sci. Rep.">
        <title>Molecular characterization of firefly nuptial gifts: a multi-omics approach sheds light on postcopulatory sexual selection.</title>
        <authorList>
            <person name="Al-Wathiqui N."/>
            <person name="Fallon T.R."/>
            <person name="South A."/>
            <person name="Weng J.K."/>
            <person name="Lewis S.M."/>
        </authorList>
    </citation>
    <scope>NUCLEOTIDE SEQUENCE</scope>
</reference>
<dbReference type="EMBL" id="VVIM01000006">
    <property type="protein sequence ID" value="KAB0798718.1"/>
    <property type="molecule type" value="Genomic_DNA"/>
</dbReference>
<gene>
    <name evidence="3" type="ORF">PPYR_09711</name>
</gene>
<feature type="compositionally biased region" description="Basic and acidic residues" evidence="1">
    <location>
        <begin position="178"/>
        <end position="187"/>
    </location>
</feature>
<dbReference type="EMBL" id="GEZM01009465">
    <property type="protein sequence ID" value="JAV94570.1"/>
    <property type="molecule type" value="Transcribed_RNA"/>
</dbReference>
<dbReference type="InParanoid" id="A0A1Y1NCF3"/>
<evidence type="ECO:0000313" key="3">
    <source>
        <dbReference type="EMBL" id="KAB0798718.1"/>
    </source>
</evidence>
<evidence type="ECO:0000313" key="2">
    <source>
        <dbReference type="EMBL" id="JAV94570.1"/>
    </source>
</evidence>
<feature type="region of interest" description="Disordered" evidence="1">
    <location>
        <begin position="95"/>
        <end position="187"/>
    </location>
</feature>
<proteinExistence type="predicted"/>
<accession>A0A1Y1NCF3</accession>
<dbReference type="AlphaFoldDB" id="A0A1Y1NCF3"/>
<evidence type="ECO:0000256" key="1">
    <source>
        <dbReference type="SAM" id="MobiDB-lite"/>
    </source>
</evidence>
<organism evidence="2">
    <name type="scientific">Photinus pyralis</name>
    <name type="common">Common eastern firefly</name>
    <name type="synonym">Lampyris pyralis</name>
    <dbReference type="NCBI Taxonomy" id="7054"/>
    <lineage>
        <taxon>Eukaryota</taxon>
        <taxon>Metazoa</taxon>
        <taxon>Ecdysozoa</taxon>
        <taxon>Arthropoda</taxon>
        <taxon>Hexapoda</taxon>
        <taxon>Insecta</taxon>
        <taxon>Pterygota</taxon>
        <taxon>Neoptera</taxon>
        <taxon>Endopterygota</taxon>
        <taxon>Coleoptera</taxon>
        <taxon>Polyphaga</taxon>
        <taxon>Elateriformia</taxon>
        <taxon>Elateroidea</taxon>
        <taxon>Lampyridae</taxon>
        <taxon>Lampyrinae</taxon>
        <taxon>Photinus</taxon>
    </lineage>
</organism>
<sequence>MGSPFSSSTPLYGDLTGLPLGDRVVKLEEEKLTLLDHIKKLENDIAKLCKELTLMKENECILKKNISELFNTAKVENERNLRRIDELQDELDNFRFRRGTQSMPERKRSREQEQVETKRARPDRSPDRSRCRDYKPLRSIDRHHDRFRTERERSNSADRRRSRERDHYRHQAAQRPGRNRENDRLGRNVKVDRCQSDNLKIEIRNERASYGKEEDERTYRSEDAHVASSEHKMKDELPIEVSLNSSASKRRRCVIKMIN</sequence>
<evidence type="ECO:0000313" key="4">
    <source>
        <dbReference type="Proteomes" id="UP000327044"/>
    </source>
</evidence>
<reference evidence="3" key="3">
    <citation type="submission" date="2019-08" db="EMBL/GenBank/DDBJ databases">
        <authorList>
            <consortium name="Photinus pyralis genome working group"/>
            <person name="Fallon T.R."/>
            <person name="Sander Lower S.E."/>
            <person name="Weng J.-K."/>
        </authorList>
    </citation>
    <scope>NUCLEOTIDE SEQUENCE</scope>
    <source>
        <strain evidence="3">1611_PpyrPB1</strain>
        <tissue evidence="3">Whole body</tissue>
    </source>
</reference>
<keyword evidence="4" id="KW-1185">Reference proteome</keyword>
<name>A0A1Y1NCF3_PHOPY</name>
<reference evidence="3 4" key="2">
    <citation type="journal article" date="2018" name="Elife">
        <title>Firefly genomes illuminate parallel origins of bioluminescence in beetles.</title>
        <authorList>
            <person name="Fallon T.R."/>
            <person name="Lower S.E."/>
            <person name="Chang C.H."/>
            <person name="Bessho-Uehara M."/>
            <person name="Martin G.J."/>
            <person name="Bewick A.J."/>
            <person name="Behringer M."/>
            <person name="Debat H.J."/>
            <person name="Wong I."/>
            <person name="Day J.C."/>
            <person name="Suvorov A."/>
            <person name="Silva C.J."/>
            <person name="Stanger-Hall K.F."/>
            <person name="Hall D.W."/>
            <person name="Schmitz R.J."/>
            <person name="Nelson D.R."/>
            <person name="Lewis S.M."/>
            <person name="Shigenobu S."/>
            <person name="Bybee S.M."/>
            <person name="Larracuente A.M."/>
            <person name="Oba Y."/>
            <person name="Weng J.K."/>
        </authorList>
    </citation>
    <scope>NUCLEOTIDE SEQUENCE [LARGE SCALE GENOMIC DNA]</scope>
    <source>
        <strain evidence="3">1611_PpyrPB1</strain>
        <tissue evidence="3">Whole body</tissue>
    </source>
</reference>
<feature type="compositionally biased region" description="Basic and acidic residues" evidence="1">
    <location>
        <begin position="104"/>
        <end position="169"/>
    </location>
</feature>
<protein>
    <submittedName>
        <fullName evidence="2">Uncharacterized protein</fullName>
    </submittedName>
</protein>
<dbReference type="Proteomes" id="UP000327044">
    <property type="component" value="Unassembled WGS sequence"/>
</dbReference>